<organism evidence="2">
    <name type="scientific">Paramoeba aestuarina</name>
    <dbReference type="NCBI Taxonomy" id="180227"/>
    <lineage>
        <taxon>Eukaryota</taxon>
        <taxon>Amoebozoa</taxon>
        <taxon>Discosea</taxon>
        <taxon>Flabellinia</taxon>
        <taxon>Dactylopodida</taxon>
        <taxon>Paramoebidae</taxon>
        <taxon>Paramoeba</taxon>
    </lineage>
</organism>
<protein>
    <submittedName>
        <fullName evidence="2">Uncharacterized protein</fullName>
    </submittedName>
</protein>
<gene>
    <name evidence="2" type="ORF">NAES01612_LOCUS20545</name>
</gene>
<reference evidence="2" key="1">
    <citation type="submission" date="2021-01" db="EMBL/GenBank/DDBJ databases">
        <authorList>
            <person name="Corre E."/>
            <person name="Pelletier E."/>
            <person name="Niang G."/>
            <person name="Scheremetjew M."/>
            <person name="Finn R."/>
            <person name="Kale V."/>
            <person name="Holt S."/>
            <person name="Cochrane G."/>
            <person name="Meng A."/>
            <person name="Brown T."/>
            <person name="Cohen L."/>
        </authorList>
    </citation>
    <scope>NUCLEOTIDE SEQUENCE</scope>
    <source>
        <strain evidence="2">SoJaBio B1-5/56/2</strain>
    </source>
</reference>
<evidence type="ECO:0000313" key="2">
    <source>
        <dbReference type="EMBL" id="CAE2327098.1"/>
    </source>
</evidence>
<sequence length="288" mass="33678">MAFFCSCLLRRNWNSPQLLWSCRTQTTLSSCSGISLATFPFISQRNSLHFYSTLPGEEGRFPPKNERSFEDRMEEEMDRVAQHKPSDLFATFTPDEKEYELQEESAPKKFLEGVGQLFTKKPMTHQQKVDEIRRTEWLIRMAKFEMMERMKEQKEEIDQKDPIILKYSTECEQKIVEEIRKIEELALHGPDPTSPENKTKIDREVYAASVRITDEYYEKMRKEHPDVIPKPIRQLKMIESAKQILNDTLGKDYVPGRGEKKEVEGGESVGELSEESLRNVKKGISLFR</sequence>
<evidence type="ECO:0000256" key="1">
    <source>
        <dbReference type="SAM" id="MobiDB-lite"/>
    </source>
</evidence>
<proteinExistence type="predicted"/>
<accession>A0A7S4P8R2</accession>
<feature type="region of interest" description="Disordered" evidence="1">
    <location>
        <begin position="249"/>
        <end position="276"/>
    </location>
</feature>
<dbReference type="AlphaFoldDB" id="A0A7S4P8R2"/>
<name>A0A7S4P8R2_9EUKA</name>
<dbReference type="EMBL" id="HBKR01031269">
    <property type="protein sequence ID" value="CAE2327098.1"/>
    <property type="molecule type" value="Transcribed_RNA"/>
</dbReference>